<dbReference type="PANTHER" id="PTHR46324:SF3">
    <property type="entry name" value="BASIC LEUCINE ZIPPER 43-RELATED"/>
    <property type="match status" value="1"/>
</dbReference>
<organism evidence="8 9">
    <name type="scientific">Senna tora</name>
    <dbReference type="NCBI Taxonomy" id="362788"/>
    <lineage>
        <taxon>Eukaryota</taxon>
        <taxon>Viridiplantae</taxon>
        <taxon>Streptophyta</taxon>
        <taxon>Embryophyta</taxon>
        <taxon>Tracheophyta</taxon>
        <taxon>Spermatophyta</taxon>
        <taxon>Magnoliopsida</taxon>
        <taxon>eudicotyledons</taxon>
        <taxon>Gunneridae</taxon>
        <taxon>Pentapetalae</taxon>
        <taxon>rosids</taxon>
        <taxon>fabids</taxon>
        <taxon>Fabales</taxon>
        <taxon>Fabaceae</taxon>
        <taxon>Caesalpinioideae</taxon>
        <taxon>Cassia clade</taxon>
        <taxon>Senna</taxon>
    </lineage>
</organism>
<proteinExistence type="predicted"/>
<protein>
    <submittedName>
        <fullName evidence="8">Basic leucine zipper 43-like</fullName>
    </submittedName>
</protein>
<dbReference type="AlphaFoldDB" id="A0A834THJ2"/>
<dbReference type="Gene3D" id="1.20.5.170">
    <property type="match status" value="1"/>
</dbReference>
<comment type="subcellular location">
    <subcellularLocation>
        <location evidence="1">Nucleus</location>
    </subcellularLocation>
</comment>
<reference evidence="8" key="1">
    <citation type="submission" date="2020-09" db="EMBL/GenBank/DDBJ databases">
        <title>Genome-Enabled Discovery of Anthraquinone Biosynthesis in Senna tora.</title>
        <authorList>
            <person name="Kang S.-H."/>
            <person name="Pandey R.P."/>
            <person name="Lee C.-M."/>
            <person name="Sim J.-S."/>
            <person name="Jeong J.-T."/>
            <person name="Choi B.-S."/>
            <person name="Jung M."/>
            <person name="Ginzburg D."/>
            <person name="Zhao K."/>
            <person name="Won S.Y."/>
            <person name="Oh T.-J."/>
            <person name="Yu Y."/>
            <person name="Kim N.-H."/>
            <person name="Lee O.R."/>
            <person name="Lee T.-H."/>
            <person name="Bashyal P."/>
            <person name="Kim T.-S."/>
            <person name="Lee W.-H."/>
            <person name="Kawkins C."/>
            <person name="Kim C.-K."/>
            <person name="Kim J.S."/>
            <person name="Ahn B.O."/>
            <person name="Rhee S.Y."/>
            <person name="Sohng J.K."/>
        </authorList>
    </citation>
    <scope>NUCLEOTIDE SEQUENCE</scope>
    <source>
        <tissue evidence="8">Leaf</tissue>
    </source>
</reference>
<dbReference type="InterPro" id="IPR046347">
    <property type="entry name" value="bZIP_sf"/>
</dbReference>
<name>A0A834THJ2_9FABA</name>
<dbReference type="InterPro" id="IPR044521">
    <property type="entry name" value="AtbZIP8/43"/>
</dbReference>
<gene>
    <name evidence="8" type="ORF">G2W53_027782</name>
</gene>
<dbReference type="GO" id="GO:0003700">
    <property type="term" value="F:DNA-binding transcription factor activity"/>
    <property type="evidence" value="ECO:0007669"/>
    <property type="project" value="InterPro"/>
</dbReference>
<feature type="compositionally biased region" description="Polar residues" evidence="6">
    <location>
        <begin position="60"/>
        <end position="73"/>
    </location>
</feature>
<evidence type="ECO:0000256" key="4">
    <source>
        <dbReference type="ARBA" id="ARBA00023163"/>
    </source>
</evidence>
<keyword evidence="4" id="KW-0804">Transcription</keyword>
<evidence type="ECO:0000256" key="5">
    <source>
        <dbReference type="ARBA" id="ARBA00023242"/>
    </source>
</evidence>
<evidence type="ECO:0000259" key="7">
    <source>
        <dbReference type="PROSITE" id="PS50217"/>
    </source>
</evidence>
<keyword evidence="2" id="KW-0805">Transcription regulation</keyword>
<evidence type="ECO:0000256" key="6">
    <source>
        <dbReference type="SAM" id="MobiDB-lite"/>
    </source>
</evidence>
<dbReference type="GO" id="GO:0005634">
    <property type="term" value="C:nucleus"/>
    <property type="evidence" value="ECO:0007669"/>
    <property type="project" value="UniProtKB-SubCell"/>
</dbReference>
<keyword evidence="5" id="KW-0539">Nucleus</keyword>
<evidence type="ECO:0000313" key="9">
    <source>
        <dbReference type="Proteomes" id="UP000634136"/>
    </source>
</evidence>
<evidence type="ECO:0000313" key="8">
    <source>
        <dbReference type="EMBL" id="KAF7822327.1"/>
    </source>
</evidence>
<dbReference type="EMBL" id="JAAIUW010000008">
    <property type="protein sequence ID" value="KAF7822327.1"/>
    <property type="molecule type" value="Genomic_DNA"/>
</dbReference>
<dbReference type="FunFam" id="1.20.5.170:FF:000020">
    <property type="entry name" value="BZIP transcription factor"/>
    <property type="match status" value="1"/>
</dbReference>
<dbReference type="InterPro" id="IPR004827">
    <property type="entry name" value="bZIP"/>
</dbReference>
<accession>A0A834THJ2</accession>
<dbReference type="GO" id="GO:0046983">
    <property type="term" value="F:protein dimerization activity"/>
    <property type="evidence" value="ECO:0007669"/>
    <property type="project" value="UniProtKB-ARBA"/>
</dbReference>
<dbReference type="Proteomes" id="UP000634136">
    <property type="component" value="Unassembled WGS sequence"/>
</dbReference>
<dbReference type="SMART" id="SM00338">
    <property type="entry name" value="BRLZ"/>
    <property type="match status" value="1"/>
</dbReference>
<evidence type="ECO:0000256" key="2">
    <source>
        <dbReference type="ARBA" id="ARBA00023015"/>
    </source>
</evidence>
<evidence type="ECO:0000256" key="1">
    <source>
        <dbReference type="ARBA" id="ARBA00004123"/>
    </source>
</evidence>
<dbReference type="Pfam" id="PF00170">
    <property type="entry name" value="bZIP_1"/>
    <property type="match status" value="1"/>
</dbReference>
<dbReference type="SUPFAM" id="SSF57959">
    <property type="entry name" value="Leucine zipper domain"/>
    <property type="match status" value="1"/>
</dbReference>
<comment type="caution">
    <text evidence="8">The sequence shown here is derived from an EMBL/GenBank/DDBJ whole genome shotgun (WGS) entry which is preliminary data.</text>
</comment>
<feature type="domain" description="BZIP" evidence="7">
    <location>
        <begin position="1"/>
        <end position="41"/>
    </location>
</feature>
<feature type="region of interest" description="Disordered" evidence="6">
    <location>
        <begin position="60"/>
        <end position="96"/>
    </location>
</feature>
<dbReference type="OrthoDB" id="551672at2759"/>
<dbReference type="PROSITE" id="PS50217">
    <property type="entry name" value="BZIP"/>
    <property type="match status" value="1"/>
</dbReference>
<dbReference type="GO" id="GO:0003677">
    <property type="term" value="F:DNA binding"/>
    <property type="evidence" value="ECO:0007669"/>
    <property type="project" value="UniProtKB-KW"/>
</dbReference>
<keyword evidence="3" id="KW-0238">DNA-binding</keyword>
<dbReference type="PANTHER" id="PTHR46324">
    <property type="entry name" value="BASIC LEUCINE ZIPPER 43-RELATED"/>
    <property type="match status" value="1"/>
</dbReference>
<evidence type="ECO:0000256" key="3">
    <source>
        <dbReference type="ARBA" id="ARBA00023125"/>
    </source>
</evidence>
<sequence>MVSNRESARRSRARKQKQLDELWSQVVWLRTENQQLLDQLNVASDSHRRVIRENADLKQQTSELLYTPATSRATAPPSDGNRSSPYEIASDQHEPH</sequence>
<keyword evidence="9" id="KW-1185">Reference proteome</keyword>